<evidence type="ECO:0000313" key="3">
    <source>
        <dbReference type="Proteomes" id="UP000007753"/>
    </source>
</evidence>
<dbReference type="Pfam" id="PF14246">
    <property type="entry name" value="TetR_C_7"/>
    <property type="match status" value="1"/>
</dbReference>
<dbReference type="Proteomes" id="UP000007753">
    <property type="component" value="Plasmid pCHQ1"/>
</dbReference>
<protein>
    <submittedName>
        <fullName evidence="2">TetR-family transcriptional regulator</fullName>
    </submittedName>
</protein>
<gene>
    <name evidence="2" type="ordered locus">SJA_P1-01610</name>
</gene>
<organism evidence="2 3">
    <name type="scientific">Sphingobium indicum (strain DSM 16413 / CCM 7287 / MTCC 6362 / UT26 / NBRC 101211 / UT26S)</name>
    <name type="common">Sphingobium japonicum</name>
    <dbReference type="NCBI Taxonomy" id="452662"/>
    <lineage>
        <taxon>Bacteria</taxon>
        <taxon>Pseudomonadati</taxon>
        <taxon>Pseudomonadota</taxon>
        <taxon>Alphaproteobacteria</taxon>
        <taxon>Sphingomonadales</taxon>
        <taxon>Sphingomonadaceae</taxon>
        <taxon>Sphingobium</taxon>
    </lineage>
</organism>
<proteinExistence type="predicted"/>
<dbReference type="EMBL" id="AP010805">
    <property type="protein sequence ID" value="BAI99113.1"/>
    <property type="molecule type" value="Genomic_DNA"/>
</dbReference>
<keyword evidence="2" id="KW-0614">Plasmid</keyword>
<accession>D4Z931</accession>
<sequence>MNGERTEDSPGGSGQQDDMLHTLSAKLDDSSETLNGIDPVLKRGGYSKQEILSAFGSIDDLLVTIAERKAALLSDPLVNCGQIIDVEFARRVLTNFGILAWKEYSTSIIALVRLMVAEGAHSPDLRKRVYEAGPSSVAFELCQFFAKAHRAGVLNVPQAGLAAEQLLGMLREPLYEALVLNPAAASACDGSGAVAASVDLILDGCKRRRAP</sequence>
<evidence type="ECO:0000259" key="1">
    <source>
        <dbReference type="Pfam" id="PF14246"/>
    </source>
</evidence>
<name>D4Z931_SPHIU</name>
<geneLocation type="plasmid" evidence="2 3">
    <name>pCHQ1</name>
</geneLocation>
<dbReference type="AlphaFoldDB" id="D4Z931"/>
<feature type="domain" description="Transcriptional regulator TetR C-terminal Proteobacteria type" evidence="1">
    <location>
        <begin position="105"/>
        <end position="202"/>
    </location>
</feature>
<evidence type="ECO:0000313" key="2">
    <source>
        <dbReference type="EMBL" id="BAI99113.1"/>
    </source>
</evidence>
<reference evidence="2 3" key="1">
    <citation type="journal article" date="2010" name="J. Bacteriol.">
        <title>Complete genome sequence of the representative gamma-hexachlorocyclohexane-degrading bacterium Sphingobium japonicum UT26.</title>
        <authorList>
            <person name="Nagata Y."/>
            <person name="Ohtsubo Y."/>
            <person name="Endo R."/>
            <person name="Ichikawa N."/>
            <person name="Ankai A."/>
            <person name="Oguchi A."/>
            <person name="Fukui S."/>
            <person name="Fujita N."/>
            <person name="Tsuda M."/>
        </authorList>
    </citation>
    <scope>NUCLEOTIDE SEQUENCE [LARGE SCALE GENOMIC DNA]</scope>
    <source>
        <strain evidence="3">DSM 16413 / CCM 7287 / MTCC 6362 / UT26 / NBRC 101211 / UT26S</strain>
        <plasmid evidence="2 3">pCHQ1</plasmid>
    </source>
</reference>
<dbReference type="KEGG" id="sjp:SJA_P1-01610"/>
<dbReference type="InterPro" id="IPR039536">
    <property type="entry name" value="TetR_C_Proteobacteria"/>
</dbReference>
<keyword evidence="3" id="KW-1185">Reference proteome</keyword>
<dbReference type="HOGENOM" id="CLU_1303072_0_0_5"/>
<dbReference type="Gene3D" id="1.10.357.10">
    <property type="entry name" value="Tetracycline Repressor, domain 2"/>
    <property type="match status" value="1"/>
</dbReference>